<reference evidence="1" key="1">
    <citation type="submission" date="2006-10" db="EMBL/GenBank/DDBJ databases">
        <authorList>
            <person name="Amadeo P."/>
            <person name="Zhao Q."/>
            <person name="Wortman J."/>
            <person name="Fraser-Liggett C."/>
            <person name="Carlton J."/>
        </authorList>
    </citation>
    <scope>NUCLEOTIDE SEQUENCE</scope>
    <source>
        <strain evidence="1">G3</strain>
    </source>
</reference>
<dbReference type="RefSeq" id="XP_001305806.1">
    <property type="nucleotide sequence ID" value="XM_001305805.1"/>
</dbReference>
<dbReference type="AlphaFoldDB" id="A2FQC9"/>
<dbReference type="VEuPathDB" id="TrichDB:TVAG_467230"/>
<dbReference type="EMBL" id="DS113942">
    <property type="protein sequence ID" value="EAX92876.1"/>
    <property type="molecule type" value="Genomic_DNA"/>
</dbReference>
<dbReference type="Proteomes" id="UP000001542">
    <property type="component" value="Unassembled WGS sequence"/>
</dbReference>
<dbReference type="KEGG" id="tva:4750591"/>
<proteinExistence type="predicted"/>
<organism evidence="1 2">
    <name type="scientific">Trichomonas vaginalis (strain ATCC PRA-98 / G3)</name>
    <dbReference type="NCBI Taxonomy" id="412133"/>
    <lineage>
        <taxon>Eukaryota</taxon>
        <taxon>Metamonada</taxon>
        <taxon>Parabasalia</taxon>
        <taxon>Trichomonadida</taxon>
        <taxon>Trichomonadidae</taxon>
        <taxon>Trichomonas</taxon>
    </lineage>
</organism>
<dbReference type="InParanoid" id="A2FQC9"/>
<keyword evidence="2" id="KW-1185">Reference proteome</keyword>
<evidence type="ECO:0000313" key="1">
    <source>
        <dbReference type="EMBL" id="EAX92876.1"/>
    </source>
</evidence>
<protein>
    <submittedName>
        <fullName evidence="1">Uncharacterized protein</fullName>
    </submittedName>
</protein>
<sequence length="413" mass="46329">MRKAIGWEKNFFGNRTYLQFALKVSDSKYVKPIVEKSIKAIVGFHVATENGMIYPTDDPTPVFKLPDDFKSLNDACNYMYSHHTRPFNKALASIGTNSDTVVLNISHAASDARYFSHLLEILKSNDDFAAPRMIESVDSAFSKEIDSYKSELPVFNAVNPKLSRIYQKETKYTTMDNTSHLTTAVSDCQNIKCYNKKTKLLHHFSENLWSSVILSASAFSGNLSKIGVGTYIDLRQFIKNPGLQHCNIISSVLVSADVTKDTTLGEFMMRLRSCFDEKMKNKEAFGYLKAMQVNGTKHASTMPGICIDLSSIGPLKIGGPIKDVCFGLLQKGDRSQATCSYINYTVTDGMNSRLVGRIRHSPFSLSDRDAELYVRSVHYALENFTPDIKCGRALDELIEFQSQIQKSFPKQIS</sequence>
<accession>A2FQC9</accession>
<evidence type="ECO:0000313" key="2">
    <source>
        <dbReference type="Proteomes" id="UP000001542"/>
    </source>
</evidence>
<name>A2FQC9_TRIV3</name>
<dbReference type="OrthoDB" id="10523533at2759"/>
<dbReference type="VEuPathDB" id="TrichDB:TVAGG3_1048130"/>
<gene>
    <name evidence="1" type="ORF">TVAG_467230</name>
</gene>
<reference evidence="1" key="2">
    <citation type="journal article" date="2007" name="Science">
        <title>Draft genome sequence of the sexually transmitted pathogen Trichomonas vaginalis.</title>
        <authorList>
            <person name="Carlton J.M."/>
            <person name="Hirt R.P."/>
            <person name="Silva J.C."/>
            <person name="Delcher A.L."/>
            <person name="Schatz M."/>
            <person name="Zhao Q."/>
            <person name="Wortman J.R."/>
            <person name="Bidwell S.L."/>
            <person name="Alsmark U.C.M."/>
            <person name="Besteiro S."/>
            <person name="Sicheritz-Ponten T."/>
            <person name="Noel C.J."/>
            <person name="Dacks J.B."/>
            <person name="Foster P.G."/>
            <person name="Simillion C."/>
            <person name="Van de Peer Y."/>
            <person name="Miranda-Saavedra D."/>
            <person name="Barton G.J."/>
            <person name="Westrop G.D."/>
            <person name="Mueller S."/>
            <person name="Dessi D."/>
            <person name="Fiori P.L."/>
            <person name="Ren Q."/>
            <person name="Paulsen I."/>
            <person name="Zhang H."/>
            <person name="Bastida-Corcuera F.D."/>
            <person name="Simoes-Barbosa A."/>
            <person name="Brown M.T."/>
            <person name="Hayes R.D."/>
            <person name="Mukherjee M."/>
            <person name="Okumura C.Y."/>
            <person name="Schneider R."/>
            <person name="Smith A.J."/>
            <person name="Vanacova S."/>
            <person name="Villalvazo M."/>
            <person name="Haas B.J."/>
            <person name="Pertea M."/>
            <person name="Feldblyum T.V."/>
            <person name="Utterback T.R."/>
            <person name="Shu C.L."/>
            <person name="Osoegawa K."/>
            <person name="de Jong P.J."/>
            <person name="Hrdy I."/>
            <person name="Horvathova L."/>
            <person name="Zubacova Z."/>
            <person name="Dolezal P."/>
            <person name="Malik S.B."/>
            <person name="Logsdon J.M. Jr."/>
            <person name="Henze K."/>
            <person name="Gupta A."/>
            <person name="Wang C.C."/>
            <person name="Dunne R.L."/>
            <person name="Upcroft J.A."/>
            <person name="Upcroft P."/>
            <person name="White O."/>
            <person name="Salzberg S.L."/>
            <person name="Tang P."/>
            <person name="Chiu C.-H."/>
            <person name="Lee Y.-S."/>
            <person name="Embley T.M."/>
            <person name="Coombs G.H."/>
            <person name="Mottram J.C."/>
            <person name="Tachezy J."/>
            <person name="Fraser-Liggett C.M."/>
            <person name="Johnson P.J."/>
        </authorList>
    </citation>
    <scope>NUCLEOTIDE SEQUENCE [LARGE SCALE GENOMIC DNA]</scope>
    <source>
        <strain evidence="1">G3</strain>
    </source>
</reference>